<comment type="caution">
    <text evidence="1">The sequence shown here is derived from an EMBL/GenBank/DDBJ whole genome shotgun (WGS) entry which is preliminary data.</text>
</comment>
<evidence type="ECO:0000313" key="1">
    <source>
        <dbReference type="EMBL" id="HEW52783.1"/>
    </source>
</evidence>
<protein>
    <submittedName>
        <fullName evidence="1">Uncharacterized protein</fullName>
    </submittedName>
</protein>
<gene>
    <name evidence="1" type="ORF">ENO77_01210</name>
</gene>
<dbReference type="InterPro" id="IPR036388">
    <property type="entry name" value="WH-like_DNA-bd_sf"/>
</dbReference>
<dbReference type="EMBL" id="DSGT01000003">
    <property type="protein sequence ID" value="HEW52783.1"/>
    <property type="molecule type" value="Genomic_DNA"/>
</dbReference>
<dbReference type="InterPro" id="IPR036390">
    <property type="entry name" value="WH_DNA-bd_sf"/>
</dbReference>
<dbReference type="SUPFAM" id="SSF46785">
    <property type="entry name" value="Winged helix' DNA-binding domain"/>
    <property type="match status" value="1"/>
</dbReference>
<dbReference type="Gene3D" id="1.10.10.10">
    <property type="entry name" value="Winged helix-like DNA-binding domain superfamily/Winged helix DNA-binding domain"/>
    <property type="match status" value="1"/>
</dbReference>
<name>A0A7C2Z172_9CREN</name>
<dbReference type="AlphaFoldDB" id="A0A7C2Z172"/>
<proteinExistence type="predicted"/>
<accession>A0A7C2Z172</accession>
<reference evidence="1" key="1">
    <citation type="journal article" date="2020" name="mSystems">
        <title>Genome- and Community-Level Interaction Insights into Carbon Utilization and Element Cycling Functions of Hydrothermarchaeota in Hydrothermal Sediment.</title>
        <authorList>
            <person name="Zhou Z."/>
            <person name="Liu Y."/>
            <person name="Xu W."/>
            <person name="Pan J."/>
            <person name="Luo Z.H."/>
            <person name="Li M."/>
        </authorList>
    </citation>
    <scope>NUCLEOTIDE SEQUENCE [LARGE SCALE GENOMIC DNA]</scope>
    <source>
        <strain evidence="1">SpSt-16</strain>
    </source>
</reference>
<organism evidence="1">
    <name type="scientific">Ignisphaera aggregans</name>
    <dbReference type="NCBI Taxonomy" id="334771"/>
    <lineage>
        <taxon>Archaea</taxon>
        <taxon>Thermoproteota</taxon>
        <taxon>Thermoprotei</taxon>
        <taxon>Desulfurococcales</taxon>
        <taxon>Desulfurococcaceae</taxon>
        <taxon>Ignisphaera</taxon>
    </lineage>
</organism>
<sequence length="285" mass="31768">MSVPAGVFDSFIKLIRISSRDTQKSALVYLISSITELRTRLDEIHRRLKVRDEELLANAVKALSHNDRERASIYAAEIVEVRKLMKVVNVAVLATDRLLERLKTMDIVSDMNKQMSLVRGLLGELKHMFAGAMPELASTVDTILNNVNTLVAETQAPQPSGNVMVVNKEVEEIMKEAEMKAEENMRVSLQSIPSQLKAMIESLSTDVVKLIQKEEAFLNNRSMVATASPTAFTKLSAMDVIVYQFILRNNGVLDINACSRALGVSRDEVIQSLKRLEQVGLIKIT</sequence>